<reference evidence="4" key="4">
    <citation type="journal article" date="2023" name="Front. Microbiol.">
        <title>Phylogeography and host specificity of Pasteurellaceae pathogenic to sea-farmed fish in the north-east Atlantic.</title>
        <authorList>
            <person name="Gulla S."/>
            <person name="Colquhoun D.J."/>
            <person name="Olsen A.B."/>
            <person name="Spilsberg B."/>
            <person name="Lagesen K."/>
            <person name="Aakesson C.P."/>
            <person name="Strom S."/>
            <person name="Manji F."/>
            <person name="Birkbeck T.H."/>
            <person name="Nilsen H.K."/>
        </authorList>
    </citation>
    <scope>NUCLEOTIDE SEQUENCE</scope>
    <source>
        <strain evidence="5">98B1</strain>
        <strain evidence="4">TW16_20</strain>
    </source>
</reference>
<comment type="subcellular location">
    <subcellularLocation>
        <location evidence="1">Cell inner membrane</location>
        <topology evidence="1">Multi-pass membrane protein</topology>
    </subcellularLocation>
</comment>
<evidence type="ECO:0000313" key="3">
    <source>
        <dbReference type="EMBL" id="MDP8086340.1"/>
    </source>
</evidence>
<protein>
    <recommendedName>
        <fullName evidence="1">Inner membrane protein</fullName>
    </recommendedName>
</protein>
<dbReference type="GeneID" id="83543920"/>
<accession>A0A1H7ZTF9</accession>
<dbReference type="PANTHER" id="PTHR35813">
    <property type="entry name" value="INNER MEMBRANE PROTEIN YBAN"/>
    <property type="match status" value="1"/>
</dbReference>
<dbReference type="Proteomes" id="UP000198883">
    <property type="component" value="Unassembled WGS sequence"/>
</dbReference>
<evidence type="ECO:0000313" key="5">
    <source>
        <dbReference type="EMBL" id="MDP8174756.1"/>
    </source>
</evidence>
<dbReference type="EMBL" id="JASAYT010000011">
    <property type="protein sequence ID" value="MDP8174756.1"/>
    <property type="molecule type" value="Genomic_DNA"/>
</dbReference>
<evidence type="ECO:0000313" key="4">
    <source>
        <dbReference type="EMBL" id="MDP8173418.1"/>
    </source>
</evidence>
<dbReference type="RefSeq" id="WP_090923197.1">
    <property type="nucleotide sequence ID" value="NZ_CP016180.1"/>
</dbReference>
<evidence type="ECO:0000313" key="8">
    <source>
        <dbReference type="Proteomes" id="UP001224812"/>
    </source>
</evidence>
<dbReference type="Proteomes" id="UP001236239">
    <property type="component" value="Unassembled WGS sequence"/>
</dbReference>
<reference evidence="7" key="2">
    <citation type="submission" date="2016-10" db="EMBL/GenBank/DDBJ databases">
        <authorList>
            <person name="Varghese N."/>
            <person name="Submissions S."/>
        </authorList>
    </citation>
    <scope>NUCLEOTIDE SEQUENCE [LARGE SCALE GENOMIC DNA]</scope>
    <source>
        <strain evidence="7">DSM 24204</strain>
    </source>
</reference>
<keyword evidence="8" id="KW-1185">Reference proteome</keyword>
<dbReference type="EMBL" id="JASAVS010000031">
    <property type="protein sequence ID" value="MDP8086340.1"/>
    <property type="molecule type" value="Genomic_DNA"/>
</dbReference>
<dbReference type="InterPro" id="IPR007401">
    <property type="entry name" value="DUF454"/>
</dbReference>
<dbReference type="Proteomes" id="UP001231736">
    <property type="component" value="Unassembled WGS sequence"/>
</dbReference>
<dbReference type="AlphaFoldDB" id="A0A1H7ZTF9"/>
<dbReference type="GO" id="GO:0005886">
    <property type="term" value="C:plasma membrane"/>
    <property type="evidence" value="ECO:0007669"/>
    <property type="project" value="UniProtKB-SubCell"/>
</dbReference>
<evidence type="ECO:0000313" key="6">
    <source>
        <dbReference type="EMBL" id="SEM61583.1"/>
    </source>
</evidence>
<gene>
    <name evidence="3" type="ORF">QJT92_10465</name>
    <name evidence="4" type="ORF">QJU93_08630</name>
    <name evidence="5" type="ORF">QJU97_04700</name>
    <name evidence="6" type="ORF">SAMN05444853_1303</name>
</gene>
<reference evidence="6" key="1">
    <citation type="submission" date="2016-10" db="EMBL/GenBank/DDBJ databases">
        <authorList>
            <person name="de Groot N.N."/>
        </authorList>
    </citation>
    <scope>NUCLEOTIDE SEQUENCE [LARGE SCALE GENOMIC DNA]</scope>
    <source>
        <strain evidence="6">DSM 24204</strain>
    </source>
</reference>
<dbReference type="PANTHER" id="PTHR35813:SF1">
    <property type="entry name" value="INNER MEMBRANE PROTEIN YBAN"/>
    <property type="match status" value="1"/>
</dbReference>
<keyword evidence="1" id="KW-1003">Cell membrane</keyword>
<name>A0A1H7ZTF9_9PAST</name>
<proteinExistence type="predicted"/>
<evidence type="ECO:0000313" key="7">
    <source>
        <dbReference type="Proteomes" id="UP000198883"/>
    </source>
</evidence>
<organism evidence="6 7">
    <name type="scientific">Phocoenobacter skyensis</name>
    <dbReference type="NCBI Taxonomy" id="97481"/>
    <lineage>
        <taxon>Bacteria</taxon>
        <taxon>Pseudomonadati</taxon>
        <taxon>Pseudomonadota</taxon>
        <taxon>Gammaproteobacteria</taxon>
        <taxon>Pasteurellales</taxon>
        <taxon>Pasteurellaceae</taxon>
        <taxon>Phocoenobacter</taxon>
    </lineage>
</organism>
<dbReference type="EMBL" id="JASAYQ010000015">
    <property type="protein sequence ID" value="MDP8173418.1"/>
    <property type="molecule type" value="Genomic_DNA"/>
</dbReference>
<keyword evidence="1 2" id="KW-0472">Membrane</keyword>
<sequence length="98" mass="11270">MDKFSIKNSALFVAGWFFVGLGVIGIVVPLMPTTPFLLVALICFSRSSERFHSWLFNHPILGKPLRDWEETRRIPPYAIVLMVVMISISLCTLVYKYY</sequence>
<feature type="transmembrane region" description="Helical" evidence="2">
    <location>
        <begin position="12"/>
        <end position="31"/>
    </location>
</feature>
<dbReference type="PIRSF" id="PIRSF016789">
    <property type="entry name" value="DUF454"/>
    <property type="match status" value="1"/>
</dbReference>
<keyword evidence="2" id="KW-0812">Transmembrane</keyword>
<keyword evidence="2" id="KW-1133">Transmembrane helix</keyword>
<dbReference type="Proteomes" id="UP001224812">
    <property type="component" value="Unassembled WGS sequence"/>
</dbReference>
<dbReference type="EMBL" id="FOBN01000030">
    <property type="protein sequence ID" value="SEM61583.1"/>
    <property type="molecule type" value="Genomic_DNA"/>
</dbReference>
<dbReference type="STRING" id="97481.SAMN05444853_1303"/>
<keyword evidence="1" id="KW-0997">Cell inner membrane</keyword>
<evidence type="ECO:0000256" key="2">
    <source>
        <dbReference type="SAM" id="Phobius"/>
    </source>
</evidence>
<evidence type="ECO:0000256" key="1">
    <source>
        <dbReference type="PIRNR" id="PIRNR016789"/>
    </source>
</evidence>
<dbReference type="Pfam" id="PF04304">
    <property type="entry name" value="DUF454"/>
    <property type="match status" value="1"/>
</dbReference>
<dbReference type="OrthoDB" id="5690292at2"/>
<feature type="transmembrane region" description="Helical" evidence="2">
    <location>
        <begin position="74"/>
        <end position="95"/>
    </location>
</feature>
<reference evidence="3 8" key="3">
    <citation type="journal article" date="2023" name="Front. Microbiol.">
        <title>Phylogeography and host specificity of Pasteurellaceae pathogenic to sea-farmed fish in the north-east Atlantic.</title>
        <authorList>
            <person name="Gulla S."/>
            <person name="Colquhoun D.J."/>
            <person name="Olsen A.B."/>
            <person name="Spilsberg B."/>
            <person name="Lagesen K."/>
            <person name="Aakesson C.P."/>
            <person name="Strom S."/>
            <person name="Manji F."/>
            <person name="Birkbeck T.H."/>
            <person name="Nilsen H.K."/>
        </authorList>
    </citation>
    <scope>NUCLEOTIDE SEQUENCE [LARGE SCALE GENOMIC DNA]</scope>
    <source>
        <strain evidence="3 8">VIO11850</strain>
    </source>
</reference>